<keyword evidence="3" id="KW-1185">Reference proteome</keyword>
<evidence type="ECO:0000256" key="1">
    <source>
        <dbReference type="SAM" id="Phobius"/>
    </source>
</evidence>
<keyword evidence="1" id="KW-0472">Membrane</keyword>
<organism evidence="2 3">
    <name type="scientific">Magallana gigas</name>
    <name type="common">Pacific oyster</name>
    <name type="synonym">Crassostrea gigas</name>
    <dbReference type="NCBI Taxonomy" id="29159"/>
    <lineage>
        <taxon>Eukaryota</taxon>
        <taxon>Metazoa</taxon>
        <taxon>Spiralia</taxon>
        <taxon>Lophotrochozoa</taxon>
        <taxon>Mollusca</taxon>
        <taxon>Bivalvia</taxon>
        <taxon>Autobranchia</taxon>
        <taxon>Pteriomorphia</taxon>
        <taxon>Ostreida</taxon>
        <taxon>Ostreoidea</taxon>
        <taxon>Ostreidae</taxon>
        <taxon>Magallana</taxon>
    </lineage>
</organism>
<reference evidence="2" key="1">
    <citation type="submission" date="2022-08" db="UniProtKB">
        <authorList>
            <consortium name="EnsemblMetazoa"/>
        </authorList>
    </citation>
    <scope>IDENTIFICATION</scope>
    <source>
        <strain evidence="2">05x7-T-G4-1.051#20</strain>
    </source>
</reference>
<dbReference type="Proteomes" id="UP000005408">
    <property type="component" value="Unassembled WGS sequence"/>
</dbReference>
<name>A0A8W8JH21_MAGGI</name>
<proteinExistence type="predicted"/>
<accession>A0A8W8JH21</accession>
<sequence>MDFYTLVFVCSTYFSFSKVFGNSECEDSAETAKTVKSCPQNIIEWNEAAKNKGCEKMSHSCSSFEYHCVINAWGNETIEVCAPPVRIVGSVCAEYSYGGRRIQRNGNVHCEKCPSYFSNESYNYQECYEYVKNVKASQTTQLTTESIDKESTTQGMLYLASSLTPNEESVRLYQDTDTPKTSTHIIIIIICVVVGLSAIAVVFTVKRRSLTEKLFACFKILHNEDVYAQPSEIVIGSVEEGLEVKTVLLDK</sequence>
<feature type="transmembrane region" description="Helical" evidence="1">
    <location>
        <begin position="185"/>
        <end position="205"/>
    </location>
</feature>
<keyword evidence="1" id="KW-0812">Transmembrane</keyword>
<evidence type="ECO:0000313" key="3">
    <source>
        <dbReference type="Proteomes" id="UP000005408"/>
    </source>
</evidence>
<keyword evidence="1" id="KW-1133">Transmembrane helix</keyword>
<dbReference type="EnsemblMetazoa" id="G19300.2">
    <property type="protein sequence ID" value="G19300.2:cds"/>
    <property type="gene ID" value="G19300"/>
</dbReference>
<dbReference type="AlphaFoldDB" id="A0A8W8JH21"/>
<evidence type="ECO:0000313" key="2">
    <source>
        <dbReference type="EnsemblMetazoa" id="G19300.2:cds"/>
    </source>
</evidence>
<protein>
    <submittedName>
        <fullName evidence="2">Uncharacterized protein</fullName>
    </submittedName>
</protein>